<comment type="similarity">
    <text evidence="1">Belongs to the oxygen-dependent FAD-linked oxidoreductase family.</text>
</comment>
<evidence type="ECO:0000259" key="3">
    <source>
        <dbReference type="PROSITE" id="PS51387"/>
    </source>
</evidence>
<dbReference type="InterPro" id="IPR006094">
    <property type="entry name" value="Oxid_FAD_bind_N"/>
</dbReference>
<reference evidence="4 5" key="1">
    <citation type="submission" date="2018-06" db="EMBL/GenBank/DDBJ databases">
        <title>Complete Genomes of Monosporascus.</title>
        <authorList>
            <person name="Robinson A.J."/>
            <person name="Natvig D.O."/>
        </authorList>
    </citation>
    <scope>NUCLEOTIDE SEQUENCE [LARGE SCALE GENOMIC DNA]</scope>
    <source>
        <strain evidence="4 5">CBS 110550</strain>
    </source>
</reference>
<dbReference type="InterPro" id="IPR012951">
    <property type="entry name" value="BBE"/>
</dbReference>
<feature type="domain" description="FAD-binding PCMH-type" evidence="3">
    <location>
        <begin position="196"/>
        <end position="375"/>
    </location>
</feature>
<accession>A0A4Q4T1Q3</accession>
<keyword evidence="5" id="KW-1185">Reference proteome</keyword>
<dbReference type="Gene3D" id="3.30.465.10">
    <property type="match status" value="1"/>
</dbReference>
<dbReference type="OrthoDB" id="9983560at2759"/>
<keyword evidence="2" id="KW-0560">Oxidoreductase</keyword>
<dbReference type="InterPro" id="IPR016166">
    <property type="entry name" value="FAD-bd_PCMH"/>
</dbReference>
<evidence type="ECO:0000256" key="1">
    <source>
        <dbReference type="ARBA" id="ARBA00005466"/>
    </source>
</evidence>
<dbReference type="Pfam" id="PF08031">
    <property type="entry name" value="BBE"/>
    <property type="match status" value="1"/>
</dbReference>
<dbReference type="InterPro" id="IPR050432">
    <property type="entry name" value="FAD-linked_Oxidoreductases_BP"/>
</dbReference>
<sequence length="667" mass="72551">MAPGTTSILGNVAATVENAVAGNLDFPRSIVLPGLESGKRMDPRQIRPAAISMAGDLSASGAPWFDYETVQLTDEVLRSIGQSEPVANYTRLFAFDSGPTLPSGACRTFPGDAEWPSAPEWDVFNALLGEALIPTVPIAAPCYGNWGLYDSVRCAAVARKFRDPYFHEADPTSIHFPLWQGRTCLPIDSPNGTCELGGYPPYAVNVSTVAQIQLAINFARISNLRLVIKNTGHCYLGKSSGAGALSVWLHNLKNIEYITDYESDGYSGKALKVGAGVTVREVYRAAHEHGVSALGGICGSVGYAGGYITGGGHTPLSGLYGMAADQTLAFEVVTADGKFVTASSTSNPDLYWALRGGGGSTFGVVTSVVIRVHPKVPVTTSTFTLRSSATVSNETFWQGVRAYFELFIPFTDAGTYSYFWVYCENGSYRFEMKPFFAPNHTVASFERVAKPLFDRLAGLGIPVVPVTKHYDAFYPAFEEHWGADNPAGQWTSMPGNRLFPRGNWEDAALFNATFDAIRWVGEKWPNARRFGGYHQAPRNRAGADNAVSSAWRHAISFLIAGAAIPGDATAAELRAAHDRLARDVLGPWRGVAPASRGGGSYLNEAHVMEPRWQEDFYGVYYPELLRLKRKWDPKSTFYATTAVGSEEWEVRTHAQGIQTQNGRLCRL</sequence>
<name>A0A4Q4T1Q3_9PEZI</name>
<dbReference type="PANTHER" id="PTHR13878:SF91">
    <property type="entry name" value="FAD BINDING DOMAIN PROTEIN (AFU_ORTHOLOGUE AFUA_6G12070)-RELATED"/>
    <property type="match status" value="1"/>
</dbReference>
<gene>
    <name evidence="4" type="ORF">DL764_007636</name>
</gene>
<dbReference type="Proteomes" id="UP000293360">
    <property type="component" value="Unassembled WGS sequence"/>
</dbReference>
<proteinExistence type="inferred from homology"/>
<dbReference type="AlphaFoldDB" id="A0A4Q4T1Q3"/>
<dbReference type="STRING" id="155417.A0A4Q4T1Q3"/>
<dbReference type="PANTHER" id="PTHR13878">
    <property type="entry name" value="GULONOLACTONE OXIDASE"/>
    <property type="match status" value="1"/>
</dbReference>
<comment type="caution">
    <text evidence="4">The sequence shown here is derived from an EMBL/GenBank/DDBJ whole genome shotgun (WGS) entry which is preliminary data.</text>
</comment>
<evidence type="ECO:0000256" key="2">
    <source>
        <dbReference type="ARBA" id="ARBA00023002"/>
    </source>
</evidence>
<dbReference type="GO" id="GO:0071949">
    <property type="term" value="F:FAD binding"/>
    <property type="evidence" value="ECO:0007669"/>
    <property type="project" value="InterPro"/>
</dbReference>
<dbReference type="SUPFAM" id="SSF56176">
    <property type="entry name" value="FAD-binding/transporter-associated domain-like"/>
    <property type="match status" value="1"/>
</dbReference>
<protein>
    <recommendedName>
        <fullName evidence="3">FAD-binding PCMH-type domain-containing protein</fullName>
    </recommendedName>
</protein>
<dbReference type="PROSITE" id="PS51387">
    <property type="entry name" value="FAD_PCMH"/>
    <property type="match status" value="1"/>
</dbReference>
<evidence type="ECO:0000313" key="4">
    <source>
        <dbReference type="EMBL" id="RYO95638.1"/>
    </source>
</evidence>
<dbReference type="GO" id="GO:0016491">
    <property type="term" value="F:oxidoreductase activity"/>
    <property type="evidence" value="ECO:0007669"/>
    <property type="project" value="UniProtKB-KW"/>
</dbReference>
<dbReference type="InterPro" id="IPR036318">
    <property type="entry name" value="FAD-bd_PCMH-like_sf"/>
</dbReference>
<evidence type="ECO:0000313" key="5">
    <source>
        <dbReference type="Proteomes" id="UP000293360"/>
    </source>
</evidence>
<dbReference type="EMBL" id="QJNU01000542">
    <property type="protein sequence ID" value="RYO95638.1"/>
    <property type="molecule type" value="Genomic_DNA"/>
</dbReference>
<dbReference type="Pfam" id="PF01565">
    <property type="entry name" value="FAD_binding_4"/>
    <property type="match status" value="1"/>
</dbReference>
<dbReference type="InterPro" id="IPR016169">
    <property type="entry name" value="FAD-bd_PCMH_sub2"/>
</dbReference>
<organism evidence="4 5">
    <name type="scientific">Monosporascus ibericus</name>
    <dbReference type="NCBI Taxonomy" id="155417"/>
    <lineage>
        <taxon>Eukaryota</taxon>
        <taxon>Fungi</taxon>
        <taxon>Dikarya</taxon>
        <taxon>Ascomycota</taxon>
        <taxon>Pezizomycotina</taxon>
        <taxon>Sordariomycetes</taxon>
        <taxon>Xylariomycetidae</taxon>
        <taxon>Xylariales</taxon>
        <taxon>Xylariales incertae sedis</taxon>
        <taxon>Monosporascus</taxon>
    </lineage>
</organism>